<name>A0A7I4A0M2_PHYPA</name>
<dbReference type="Gramene" id="Pp3c10_18560V3.2">
    <property type="protein sequence ID" value="Pp3c10_18560V3.2"/>
    <property type="gene ID" value="Pp3c10_18560"/>
</dbReference>
<evidence type="ECO:0000313" key="2">
    <source>
        <dbReference type="Proteomes" id="UP000006727"/>
    </source>
</evidence>
<reference evidence="1 2" key="2">
    <citation type="journal article" date="2018" name="Plant J.">
        <title>The Physcomitrella patens chromosome-scale assembly reveals moss genome structure and evolution.</title>
        <authorList>
            <person name="Lang D."/>
            <person name="Ullrich K.K."/>
            <person name="Murat F."/>
            <person name="Fuchs J."/>
            <person name="Jenkins J."/>
            <person name="Haas F.B."/>
            <person name="Piednoel M."/>
            <person name="Gundlach H."/>
            <person name="Van Bel M."/>
            <person name="Meyberg R."/>
            <person name="Vives C."/>
            <person name="Morata J."/>
            <person name="Symeonidi A."/>
            <person name="Hiss M."/>
            <person name="Muchero W."/>
            <person name="Kamisugi Y."/>
            <person name="Saleh O."/>
            <person name="Blanc G."/>
            <person name="Decker E.L."/>
            <person name="van Gessel N."/>
            <person name="Grimwood J."/>
            <person name="Hayes R.D."/>
            <person name="Graham S.W."/>
            <person name="Gunter L.E."/>
            <person name="McDaniel S.F."/>
            <person name="Hoernstein S.N.W."/>
            <person name="Larsson A."/>
            <person name="Li F.W."/>
            <person name="Perroud P.F."/>
            <person name="Phillips J."/>
            <person name="Ranjan P."/>
            <person name="Rokshar D.S."/>
            <person name="Rothfels C.J."/>
            <person name="Schneider L."/>
            <person name="Shu S."/>
            <person name="Stevenson D.W."/>
            <person name="Thummler F."/>
            <person name="Tillich M."/>
            <person name="Villarreal Aguilar J.C."/>
            <person name="Widiez T."/>
            <person name="Wong G.K."/>
            <person name="Wymore A."/>
            <person name="Zhang Y."/>
            <person name="Zimmer A.D."/>
            <person name="Quatrano R.S."/>
            <person name="Mayer K.F.X."/>
            <person name="Goodstein D."/>
            <person name="Casacuberta J.M."/>
            <person name="Vandepoele K."/>
            <person name="Reski R."/>
            <person name="Cuming A.C."/>
            <person name="Tuskan G.A."/>
            <person name="Maumus F."/>
            <person name="Salse J."/>
            <person name="Schmutz J."/>
            <person name="Rensing S.A."/>
        </authorList>
    </citation>
    <scope>NUCLEOTIDE SEQUENCE [LARGE SCALE GENOMIC DNA]</scope>
    <source>
        <strain evidence="1 2">cv. Gransden 2004</strain>
    </source>
</reference>
<reference evidence="1 2" key="1">
    <citation type="journal article" date="2008" name="Science">
        <title>The Physcomitrella genome reveals evolutionary insights into the conquest of land by plants.</title>
        <authorList>
            <person name="Rensing S."/>
            <person name="Lang D."/>
            <person name="Zimmer A."/>
            <person name="Terry A."/>
            <person name="Salamov A."/>
            <person name="Shapiro H."/>
            <person name="Nishiyama T."/>
            <person name="Perroud P.-F."/>
            <person name="Lindquist E."/>
            <person name="Kamisugi Y."/>
            <person name="Tanahashi T."/>
            <person name="Sakakibara K."/>
            <person name="Fujita T."/>
            <person name="Oishi K."/>
            <person name="Shin-I T."/>
            <person name="Kuroki Y."/>
            <person name="Toyoda A."/>
            <person name="Suzuki Y."/>
            <person name="Hashimoto A."/>
            <person name="Yamaguchi K."/>
            <person name="Sugano A."/>
            <person name="Kohara Y."/>
            <person name="Fujiyama A."/>
            <person name="Anterola A."/>
            <person name="Aoki S."/>
            <person name="Ashton N."/>
            <person name="Barbazuk W.B."/>
            <person name="Barker E."/>
            <person name="Bennetzen J."/>
            <person name="Bezanilla M."/>
            <person name="Blankenship R."/>
            <person name="Cho S.H."/>
            <person name="Dutcher S."/>
            <person name="Estelle M."/>
            <person name="Fawcett J.A."/>
            <person name="Gundlach H."/>
            <person name="Hanada K."/>
            <person name="Heyl A."/>
            <person name="Hicks K.A."/>
            <person name="Hugh J."/>
            <person name="Lohr M."/>
            <person name="Mayer K."/>
            <person name="Melkozernov A."/>
            <person name="Murata T."/>
            <person name="Nelson D."/>
            <person name="Pils B."/>
            <person name="Prigge M."/>
            <person name="Reiss B."/>
            <person name="Renner T."/>
            <person name="Rombauts S."/>
            <person name="Rushton P."/>
            <person name="Sanderfoot A."/>
            <person name="Schween G."/>
            <person name="Shiu S.-H."/>
            <person name="Stueber K."/>
            <person name="Theodoulou F.L."/>
            <person name="Tu H."/>
            <person name="Van de Peer Y."/>
            <person name="Verrier P.J."/>
            <person name="Waters E."/>
            <person name="Wood A."/>
            <person name="Yang L."/>
            <person name="Cove D."/>
            <person name="Cuming A."/>
            <person name="Hasebe M."/>
            <person name="Lucas S."/>
            <person name="Mishler D.B."/>
            <person name="Reski R."/>
            <person name="Grigoriev I."/>
            <person name="Quatrano R.S."/>
            <person name="Boore J.L."/>
        </authorList>
    </citation>
    <scope>NUCLEOTIDE SEQUENCE [LARGE SCALE GENOMIC DNA]</scope>
    <source>
        <strain evidence="1 2">cv. Gransden 2004</strain>
    </source>
</reference>
<reference evidence="1" key="3">
    <citation type="submission" date="2020-12" db="UniProtKB">
        <authorList>
            <consortium name="EnsemblPlants"/>
        </authorList>
    </citation>
    <scope>IDENTIFICATION</scope>
</reference>
<accession>A0A7I4A0M2</accession>
<dbReference type="Proteomes" id="UP000006727">
    <property type="component" value="Chromosome 10"/>
</dbReference>
<evidence type="ECO:0000313" key="1">
    <source>
        <dbReference type="EnsemblPlants" id="Pp3c10_18560V3.2"/>
    </source>
</evidence>
<sequence>MVPDQNSIMFLKTIARLKNVFWFDVEVELVCSPPPGYYISWRTYLSADSCGWDSKPPIFTFSKMCFYS</sequence>
<organism evidence="1 2">
    <name type="scientific">Physcomitrium patens</name>
    <name type="common">Spreading-leaved earth moss</name>
    <name type="synonym">Physcomitrella patens</name>
    <dbReference type="NCBI Taxonomy" id="3218"/>
    <lineage>
        <taxon>Eukaryota</taxon>
        <taxon>Viridiplantae</taxon>
        <taxon>Streptophyta</taxon>
        <taxon>Embryophyta</taxon>
        <taxon>Bryophyta</taxon>
        <taxon>Bryophytina</taxon>
        <taxon>Bryopsida</taxon>
        <taxon>Funariidae</taxon>
        <taxon>Funariales</taxon>
        <taxon>Funariaceae</taxon>
        <taxon>Physcomitrium</taxon>
    </lineage>
</organism>
<dbReference type="AlphaFoldDB" id="A0A7I4A0M2"/>
<proteinExistence type="predicted"/>
<dbReference type="EnsemblPlants" id="Pp3c10_18560V3.2">
    <property type="protein sequence ID" value="Pp3c10_18560V3.2"/>
    <property type="gene ID" value="Pp3c10_18560"/>
</dbReference>
<dbReference type="EMBL" id="ABEU02000010">
    <property type="status" value="NOT_ANNOTATED_CDS"/>
    <property type="molecule type" value="Genomic_DNA"/>
</dbReference>
<protein>
    <submittedName>
        <fullName evidence="1">Uncharacterized protein</fullName>
    </submittedName>
</protein>
<keyword evidence="2" id="KW-1185">Reference proteome</keyword>